<reference evidence="7" key="1">
    <citation type="submission" date="2021-02" db="EMBL/GenBank/DDBJ databases">
        <authorList>
            <person name="Nowell W R."/>
        </authorList>
    </citation>
    <scope>NUCLEOTIDE SEQUENCE</scope>
</reference>
<dbReference type="GO" id="GO:0071949">
    <property type="term" value="F:FAD binding"/>
    <property type="evidence" value="ECO:0007669"/>
    <property type="project" value="InterPro"/>
</dbReference>
<dbReference type="PRINTS" id="PR00420">
    <property type="entry name" value="RNGMNOXGNASE"/>
</dbReference>
<dbReference type="CDD" id="cd15457">
    <property type="entry name" value="NADAR"/>
    <property type="match status" value="1"/>
</dbReference>
<dbReference type="GO" id="GO:0016491">
    <property type="term" value="F:oxidoreductase activity"/>
    <property type="evidence" value="ECO:0007669"/>
    <property type="project" value="UniProtKB-KW"/>
</dbReference>
<dbReference type="Proteomes" id="UP000663828">
    <property type="component" value="Unassembled WGS sequence"/>
</dbReference>
<evidence type="ECO:0000256" key="2">
    <source>
        <dbReference type="ARBA" id="ARBA00022630"/>
    </source>
</evidence>
<feature type="domain" description="FAD-binding" evidence="5">
    <location>
        <begin position="148"/>
        <end position="313"/>
    </location>
</feature>
<dbReference type="PANTHER" id="PTHR46496:SF1">
    <property type="entry name" value="ZEAXANTHIN EPOXIDASE, CHLOROPLASTIC"/>
    <property type="match status" value="1"/>
</dbReference>
<accession>A0A813S855</accession>
<dbReference type="NCBIfam" id="TIGR02464">
    <property type="entry name" value="ribofla_fusion"/>
    <property type="match status" value="1"/>
</dbReference>
<evidence type="ECO:0000256" key="3">
    <source>
        <dbReference type="ARBA" id="ARBA00022827"/>
    </source>
</evidence>
<dbReference type="SUPFAM" id="SSF51905">
    <property type="entry name" value="FAD/NAD(P)-binding domain"/>
    <property type="match status" value="1"/>
</dbReference>
<dbReference type="PANTHER" id="PTHR46496">
    <property type="match status" value="1"/>
</dbReference>
<keyword evidence="9" id="KW-1185">Reference proteome</keyword>
<dbReference type="AlphaFoldDB" id="A0A813S855"/>
<keyword evidence="3" id="KW-0274">FAD</keyword>
<protein>
    <recommendedName>
        <fullName evidence="10">NADAR domain-containing protein</fullName>
    </recommendedName>
</protein>
<dbReference type="Gene3D" id="3.50.50.60">
    <property type="entry name" value="FAD/NAD(P)-binding domain"/>
    <property type="match status" value="1"/>
</dbReference>
<name>A0A813S855_ADIRI</name>
<dbReference type="Pfam" id="PF08719">
    <property type="entry name" value="NADAR"/>
    <property type="match status" value="1"/>
</dbReference>
<dbReference type="OrthoDB" id="206452at2759"/>
<sequence length="329" mass="36909">MTNEPVHFYGRNKPFSEFSNFHEAPIELDGYTWPTTEHYFQAQKFVDDQEHYLHVLNLPAPRAAFNYVRTYKSFVRPDWTDVKDEVMLKACMAKFEQHKDLKDLLLSTGDRLLVEHTENDSYWGDGGDGSGRNQLGITLMKIVILDGKVIAVGRSVAGALTALFLKQNGFSTEIYERVAAFGDAGVRFIRIITSNGIKVSMQIPGLTGKFVENGCALNYLSHRTSDGAIINEYSIEDILLHFGHPFARYETYGYVTFVTGELNCQRIPVHFNKPLCGITHLDDHVVAQFKDGSEITGDFLIGADGLCSSVRQILFGVDQSTYTGLTQNQ</sequence>
<dbReference type="EMBL" id="CAJNOR010000087">
    <property type="protein sequence ID" value="CAF0791394.1"/>
    <property type="molecule type" value="Genomic_DNA"/>
</dbReference>
<feature type="domain" description="NADAR" evidence="6">
    <location>
        <begin position="8"/>
        <end position="142"/>
    </location>
</feature>
<dbReference type="Gene3D" id="1.10.357.40">
    <property type="entry name" value="YbiA-like"/>
    <property type="match status" value="1"/>
</dbReference>
<keyword evidence="2" id="KW-0285">Flavoprotein</keyword>
<comment type="caution">
    <text evidence="7">The sequence shown here is derived from an EMBL/GenBank/DDBJ whole genome shotgun (WGS) entry which is preliminary data.</text>
</comment>
<evidence type="ECO:0000313" key="7">
    <source>
        <dbReference type="EMBL" id="CAF0791394.1"/>
    </source>
</evidence>
<evidence type="ECO:0000256" key="4">
    <source>
        <dbReference type="ARBA" id="ARBA00023002"/>
    </source>
</evidence>
<dbReference type="InterPro" id="IPR012816">
    <property type="entry name" value="NADAR"/>
</dbReference>
<dbReference type="Proteomes" id="UP000663852">
    <property type="component" value="Unassembled WGS sequence"/>
</dbReference>
<evidence type="ECO:0008006" key="10">
    <source>
        <dbReference type="Google" id="ProtNLM"/>
    </source>
</evidence>
<dbReference type="Pfam" id="PF01494">
    <property type="entry name" value="FAD_binding_3"/>
    <property type="match status" value="1"/>
</dbReference>
<evidence type="ECO:0000256" key="1">
    <source>
        <dbReference type="ARBA" id="ARBA00001974"/>
    </source>
</evidence>
<evidence type="ECO:0000313" key="8">
    <source>
        <dbReference type="EMBL" id="CAF1349788.1"/>
    </source>
</evidence>
<dbReference type="InterPro" id="IPR036188">
    <property type="entry name" value="FAD/NAD-bd_sf"/>
</dbReference>
<dbReference type="InterPro" id="IPR037238">
    <property type="entry name" value="YbiA-like_sf"/>
</dbReference>
<dbReference type="InterPro" id="IPR002938">
    <property type="entry name" value="FAD-bd"/>
</dbReference>
<keyword evidence="4" id="KW-0560">Oxidoreductase</keyword>
<gene>
    <name evidence="8" type="ORF">EDS130_LOCUS33211</name>
    <name evidence="7" type="ORF">XAT740_LOCUS2501</name>
</gene>
<organism evidence="7 9">
    <name type="scientific">Adineta ricciae</name>
    <name type="common">Rotifer</name>
    <dbReference type="NCBI Taxonomy" id="249248"/>
    <lineage>
        <taxon>Eukaryota</taxon>
        <taxon>Metazoa</taxon>
        <taxon>Spiralia</taxon>
        <taxon>Gnathifera</taxon>
        <taxon>Rotifera</taxon>
        <taxon>Eurotatoria</taxon>
        <taxon>Bdelloidea</taxon>
        <taxon>Adinetida</taxon>
        <taxon>Adinetidae</taxon>
        <taxon>Adineta</taxon>
    </lineage>
</organism>
<dbReference type="SUPFAM" id="SSF143990">
    <property type="entry name" value="YbiA-like"/>
    <property type="match status" value="1"/>
</dbReference>
<comment type="cofactor">
    <cofactor evidence="1">
        <name>FAD</name>
        <dbReference type="ChEBI" id="CHEBI:57692"/>
    </cofactor>
</comment>
<evidence type="ECO:0000259" key="5">
    <source>
        <dbReference type="Pfam" id="PF01494"/>
    </source>
</evidence>
<dbReference type="EMBL" id="CAJNOJ010000263">
    <property type="protein sequence ID" value="CAF1349788.1"/>
    <property type="molecule type" value="Genomic_DNA"/>
</dbReference>
<proteinExistence type="predicted"/>
<evidence type="ECO:0000313" key="9">
    <source>
        <dbReference type="Proteomes" id="UP000663828"/>
    </source>
</evidence>
<evidence type="ECO:0000259" key="6">
    <source>
        <dbReference type="Pfam" id="PF08719"/>
    </source>
</evidence>